<evidence type="ECO:0000256" key="4">
    <source>
        <dbReference type="ARBA" id="ARBA00022833"/>
    </source>
</evidence>
<dbReference type="AlphaFoldDB" id="A0A2G5ETG7"/>
<keyword evidence="10" id="KW-1185">Reference proteome</keyword>
<reference evidence="9 10" key="1">
    <citation type="submission" date="2017-09" db="EMBL/GenBank/DDBJ databases">
        <title>WGS assembly of Aquilegia coerulea Goldsmith.</title>
        <authorList>
            <person name="Hodges S."/>
            <person name="Kramer E."/>
            <person name="Nordborg M."/>
            <person name="Tomkins J."/>
            <person name="Borevitz J."/>
            <person name="Derieg N."/>
            <person name="Yan J."/>
            <person name="Mihaltcheva S."/>
            <person name="Hayes R.D."/>
            <person name="Rokhsar D."/>
        </authorList>
    </citation>
    <scope>NUCLEOTIDE SEQUENCE [LARGE SCALE GENOMIC DNA]</scope>
    <source>
        <strain evidence="10">cv. Goldsmith</strain>
    </source>
</reference>
<evidence type="ECO:0000256" key="3">
    <source>
        <dbReference type="ARBA" id="ARBA00022771"/>
    </source>
</evidence>
<keyword evidence="4 6" id="KW-0862">Zinc</keyword>
<dbReference type="PANTHER" id="PTHR31669">
    <property type="entry name" value="PROTEIN FAR1-RELATED SEQUENCE 10-RELATED"/>
    <property type="match status" value="1"/>
</dbReference>
<dbReference type="GO" id="GO:0005634">
    <property type="term" value="C:nucleus"/>
    <property type="evidence" value="ECO:0007669"/>
    <property type="project" value="UniProtKB-SubCell"/>
</dbReference>
<dbReference type="GO" id="GO:0006355">
    <property type="term" value="P:regulation of DNA-templated transcription"/>
    <property type="evidence" value="ECO:0007669"/>
    <property type="project" value="UniProtKB-UniRule"/>
</dbReference>
<evidence type="ECO:0000256" key="1">
    <source>
        <dbReference type="ARBA" id="ARBA00005889"/>
    </source>
</evidence>
<dbReference type="Pfam" id="PF10551">
    <property type="entry name" value="MULE"/>
    <property type="match status" value="1"/>
</dbReference>
<organism evidence="9 10">
    <name type="scientific">Aquilegia coerulea</name>
    <name type="common">Rocky mountain columbine</name>
    <dbReference type="NCBI Taxonomy" id="218851"/>
    <lineage>
        <taxon>Eukaryota</taxon>
        <taxon>Viridiplantae</taxon>
        <taxon>Streptophyta</taxon>
        <taxon>Embryophyta</taxon>
        <taxon>Tracheophyta</taxon>
        <taxon>Spermatophyta</taxon>
        <taxon>Magnoliopsida</taxon>
        <taxon>Ranunculales</taxon>
        <taxon>Ranunculaceae</taxon>
        <taxon>Thalictroideae</taxon>
        <taxon>Aquilegia</taxon>
    </lineage>
</organism>
<sequence>MFACARSGKSKSNSRNAFKKHPISKTNCGARVNVVLCTDGRWRVTLVHHEHNHELSPGKSRFYKNNRVIAPFVKRRLEMNDLAGCALISSEDTKTFTWFYNTWLECMGDRPPYAIVTDQAKAMQNAIENVFPNTRHRWCLWHIMKKMPEKLGGYKQYELIKSAMEGVVYDSLSILEFEESWIMFTEKYNLHKNDWLDGLYIERHRWVLVFVKDIFWAGMSTTQRSESMNAFFDGYVNSKTTLKQFVEQYENALRSKVEKECQADFNSFNSRLPCITHYEIEKQFQEIYTTAKFKEFQNELTGKIYCDVLSIKEDGGLVVYEILEDKIGGKDRQKTFIVSFKQSDCNVKCNCRLFEFRGILCRHSIVVFIQQKVKIVPERYNSSSMEKRYKEVSQNEKFDRMCIAFYQVADLATGDGDEDTTKHVMKWIEQLRVDLHKVKEARENNEPSSVLASQVHVSSTTGDSNLNVKESGIVHSPLALRRRGRAPFKRMQPMVEQVVQKKKENEKEKEKKKKRRKTKTDDHIVSDLNPEKVDIISLDGAIASVVVPSGASTG</sequence>
<dbReference type="Proteomes" id="UP000230069">
    <property type="component" value="Unassembled WGS sequence"/>
</dbReference>
<evidence type="ECO:0000259" key="8">
    <source>
        <dbReference type="PROSITE" id="PS50966"/>
    </source>
</evidence>
<evidence type="ECO:0000256" key="6">
    <source>
        <dbReference type="RuleBase" id="RU367018"/>
    </source>
</evidence>
<evidence type="ECO:0000256" key="5">
    <source>
        <dbReference type="PROSITE-ProRule" id="PRU00325"/>
    </source>
</evidence>
<dbReference type="Pfam" id="PF03101">
    <property type="entry name" value="FAR1"/>
    <property type="match status" value="1"/>
</dbReference>
<comment type="similarity">
    <text evidence="1 6">Belongs to the FHY3/FAR1 family.</text>
</comment>
<dbReference type="PANTHER" id="PTHR31669:SF283">
    <property type="entry name" value="PROTEIN FAR1-RELATED SEQUENCE"/>
    <property type="match status" value="1"/>
</dbReference>
<dbReference type="EMBL" id="KZ305021">
    <property type="protein sequence ID" value="PIA59055.1"/>
    <property type="molecule type" value="Genomic_DNA"/>
</dbReference>
<evidence type="ECO:0000256" key="2">
    <source>
        <dbReference type="ARBA" id="ARBA00022723"/>
    </source>
</evidence>
<dbReference type="Pfam" id="PF04434">
    <property type="entry name" value="SWIM"/>
    <property type="match status" value="1"/>
</dbReference>
<feature type="region of interest" description="Disordered" evidence="7">
    <location>
        <begin position="479"/>
        <end position="525"/>
    </location>
</feature>
<feature type="compositionally biased region" description="Basic and acidic residues" evidence="7">
    <location>
        <begin position="499"/>
        <end position="509"/>
    </location>
</feature>
<gene>
    <name evidence="9" type="ORF">AQUCO_00400129v1</name>
</gene>
<protein>
    <recommendedName>
        <fullName evidence="6">Protein FAR1-RELATED SEQUENCE</fullName>
    </recommendedName>
</protein>
<comment type="subcellular location">
    <subcellularLocation>
        <location evidence="6">Nucleus</location>
    </subcellularLocation>
</comment>
<proteinExistence type="inferred from homology"/>
<dbReference type="InParanoid" id="A0A2G5ETG7"/>
<dbReference type="GO" id="GO:0008270">
    <property type="term" value="F:zinc ion binding"/>
    <property type="evidence" value="ECO:0007669"/>
    <property type="project" value="UniProtKB-UniRule"/>
</dbReference>
<keyword evidence="3 5" id="KW-0863">Zinc-finger</keyword>
<dbReference type="PROSITE" id="PS50966">
    <property type="entry name" value="ZF_SWIM"/>
    <property type="match status" value="1"/>
</dbReference>
<keyword evidence="2 6" id="KW-0479">Metal-binding</keyword>
<dbReference type="InterPro" id="IPR018289">
    <property type="entry name" value="MULE_transposase_dom"/>
</dbReference>
<dbReference type="OrthoDB" id="1845384at2759"/>
<keyword evidence="6" id="KW-0539">Nucleus</keyword>
<dbReference type="SMART" id="SM00575">
    <property type="entry name" value="ZnF_PMZ"/>
    <property type="match status" value="1"/>
</dbReference>
<evidence type="ECO:0000256" key="7">
    <source>
        <dbReference type="SAM" id="MobiDB-lite"/>
    </source>
</evidence>
<dbReference type="InterPro" id="IPR006564">
    <property type="entry name" value="Znf_PMZ"/>
</dbReference>
<dbReference type="InterPro" id="IPR031052">
    <property type="entry name" value="FHY3/FAR1"/>
</dbReference>
<evidence type="ECO:0000313" key="10">
    <source>
        <dbReference type="Proteomes" id="UP000230069"/>
    </source>
</evidence>
<name>A0A2G5ETG7_AQUCA</name>
<dbReference type="InterPro" id="IPR004330">
    <property type="entry name" value="FAR1_DNA_bnd_dom"/>
</dbReference>
<dbReference type="InterPro" id="IPR007527">
    <property type="entry name" value="Znf_SWIM"/>
</dbReference>
<accession>A0A2G5ETG7</accession>
<comment type="function">
    <text evidence="6">Putative transcription activator involved in regulating light control of development.</text>
</comment>
<feature type="domain" description="SWIM-type" evidence="8">
    <location>
        <begin position="336"/>
        <end position="372"/>
    </location>
</feature>
<evidence type="ECO:0000313" key="9">
    <source>
        <dbReference type="EMBL" id="PIA59055.1"/>
    </source>
</evidence>